<dbReference type="Pfam" id="PF13409">
    <property type="entry name" value="GST_N_2"/>
    <property type="match status" value="1"/>
</dbReference>
<evidence type="ECO:0000313" key="3">
    <source>
        <dbReference type="EMBL" id="KAL0060013.1"/>
    </source>
</evidence>
<proteinExistence type="predicted"/>
<dbReference type="InterPro" id="IPR054416">
    <property type="entry name" value="GST_UstS-like_C"/>
</dbReference>
<comment type="caution">
    <text evidence="3">The sequence shown here is derived from an EMBL/GenBank/DDBJ whole genome shotgun (WGS) entry which is preliminary data.</text>
</comment>
<dbReference type="EMBL" id="JBBXMP010000196">
    <property type="protein sequence ID" value="KAL0060013.1"/>
    <property type="molecule type" value="Genomic_DNA"/>
</dbReference>
<dbReference type="Pfam" id="PF22041">
    <property type="entry name" value="GST_C_7"/>
    <property type="match status" value="1"/>
</dbReference>
<feature type="compositionally biased region" description="Low complexity" evidence="1">
    <location>
        <begin position="1"/>
        <end position="17"/>
    </location>
</feature>
<dbReference type="Proteomes" id="UP001437256">
    <property type="component" value="Unassembled WGS sequence"/>
</dbReference>
<dbReference type="Gene3D" id="3.40.30.10">
    <property type="entry name" value="Glutaredoxin"/>
    <property type="match status" value="1"/>
</dbReference>
<organism evidence="3 4">
    <name type="scientific">Marasmius tenuissimus</name>
    <dbReference type="NCBI Taxonomy" id="585030"/>
    <lineage>
        <taxon>Eukaryota</taxon>
        <taxon>Fungi</taxon>
        <taxon>Dikarya</taxon>
        <taxon>Basidiomycota</taxon>
        <taxon>Agaricomycotina</taxon>
        <taxon>Agaricomycetes</taxon>
        <taxon>Agaricomycetidae</taxon>
        <taxon>Agaricales</taxon>
        <taxon>Marasmiineae</taxon>
        <taxon>Marasmiaceae</taxon>
        <taxon>Marasmius</taxon>
    </lineage>
</organism>
<evidence type="ECO:0000256" key="1">
    <source>
        <dbReference type="SAM" id="MobiDB-lite"/>
    </source>
</evidence>
<evidence type="ECO:0000259" key="2">
    <source>
        <dbReference type="PROSITE" id="PS50404"/>
    </source>
</evidence>
<feature type="compositionally biased region" description="Basic and acidic residues" evidence="1">
    <location>
        <begin position="18"/>
        <end position="29"/>
    </location>
</feature>
<accession>A0ABR2ZFC4</accession>
<gene>
    <name evidence="3" type="ORF">AAF712_013191</name>
</gene>
<protein>
    <recommendedName>
        <fullName evidence="2">GST N-terminal domain-containing protein</fullName>
    </recommendedName>
</protein>
<dbReference type="SUPFAM" id="SSF52833">
    <property type="entry name" value="Thioredoxin-like"/>
    <property type="match status" value="1"/>
</dbReference>
<dbReference type="CDD" id="cd21037">
    <property type="entry name" value="MLKL_NTD"/>
    <property type="match status" value="1"/>
</dbReference>
<dbReference type="PROSITE" id="PS50404">
    <property type="entry name" value="GST_NTER"/>
    <property type="match status" value="1"/>
</dbReference>
<dbReference type="InterPro" id="IPR059179">
    <property type="entry name" value="MLKL-like_MCAfunc"/>
</dbReference>
<keyword evidence="4" id="KW-1185">Reference proteome</keyword>
<feature type="compositionally biased region" description="Polar residues" evidence="1">
    <location>
        <begin position="236"/>
        <end position="256"/>
    </location>
</feature>
<dbReference type="Gene3D" id="1.20.1050.10">
    <property type="match status" value="1"/>
</dbReference>
<feature type="region of interest" description="Disordered" evidence="1">
    <location>
        <begin position="1"/>
        <end position="32"/>
    </location>
</feature>
<feature type="domain" description="GST N-terminal" evidence="2">
    <location>
        <begin position="338"/>
        <end position="427"/>
    </location>
</feature>
<evidence type="ECO:0000313" key="4">
    <source>
        <dbReference type="Proteomes" id="UP001437256"/>
    </source>
</evidence>
<feature type="region of interest" description="Disordered" evidence="1">
    <location>
        <begin position="212"/>
        <end position="266"/>
    </location>
</feature>
<dbReference type="InterPro" id="IPR036249">
    <property type="entry name" value="Thioredoxin-like_sf"/>
</dbReference>
<dbReference type="InterPro" id="IPR004045">
    <property type="entry name" value="Glutathione_S-Trfase_N"/>
</dbReference>
<reference evidence="3 4" key="1">
    <citation type="submission" date="2024-05" db="EMBL/GenBank/DDBJ databases">
        <title>A draft genome resource for the thread blight pathogen Marasmius tenuissimus strain MS-2.</title>
        <authorList>
            <person name="Yulfo-Soto G.E."/>
            <person name="Baruah I.K."/>
            <person name="Amoako-Attah I."/>
            <person name="Bukari Y."/>
            <person name="Meinhardt L.W."/>
            <person name="Bailey B.A."/>
            <person name="Cohen S.P."/>
        </authorList>
    </citation>
    <scope>NUCLEOTIDE SEQUENCE [LARGE SCALE GENOMIC DNA]</scope>
    <source>
        <strain evidence="3 4">MS-2</strain>
    </source>
</reference>
<sequence length="578" mass="65169">MPTRESSTPSTSSISLATKDDGSRPDGRKRNSTAADISVSVLSALKEVSQAAGGLGYAGIAAAIALEIVNAAQGAKDNKDSFKHLASDACSLVLNIAEVCKEFEAEQEISPSLKRHLDMLEEYVGYTQFSVHLLNISNIDFRTLRQIRDYATKRADKAYWKRYISSRSDLDRIKEFRERLNQAVDLFGVQSHITVRESIARMATRQETIHEELKRKENDIPQRTSSEPVPALTETALPSPTLAKSNNPFLSGSTPSAAHARPTPSPQLSFNDAFGDFLTSSAVTSSITVNNISGNSQVVTNNNSKVRKNSGNVYNTTTVNSNNTFVGGRENVIEFYDIPSKLPGIAWSPNTWKTRYCLNYKGLPYKTIWVEYPDIEATCKRLGVATYKRDGTPYYTLPVIHDPSTGKSIANSPLIAEYLDETYPDTPKLFPPGTRSLQTVFQHAIEWDHMENLDRFVLPQVASILNPRSYEFFNEARSKWYKVDTVADMYPKGEEKVELWNKWKEEWGAVDKWMKDSETLLVMEDTITWADFVIAGWVMWCRCIWGEDSEEWKEIGNDWQGGRWGRLLKRLSDYETVV</sequence>
<dbReference type="CDD" id="cd03038">
    <property type="entry name" value="GST_N_etherase_LigE"/>
    <property type="match status" value="1"/>
</dbReference>
<name>A0ABR2ZFC4_9AGAR</name>